<comment type="caution">
    <text evidence="4">Lacks conserved residue(s) required for the propagation of feature annotation.</text>
</comment>
<evidence type="ECO:0000256" key="4">
    <source>
        <dbReference type="PROSITE-ProRule" id="PRU00169"/>
    </source>
</evidence>
<dbReference type="PANTHER" id="PTHR48111">
    <property type="entry name" value="REGULATOR OF RPOS"/>
    <property type="match status" value="1"/>
</dbReference>
<keyword evidence="1" id="KW-0597">Phosphoprotein</keyword>
<dbReference type="HOGENOM" id="CLU_000445_30_4_5"/>
<dbReference type="KEGG" id="ara:Arad_10054"/>
<evidence type="ECO:0000256" key="5">
    <source>
        <dbReference type="PROSITE-ProRule" id="PRU01091"/>
    </source>
</evidence>
<name>B9JNY4_RHIR8</name>
<dbReference type="GO" id="GO:0032993">
    <property type="term" value="C:protein-DNA complex"/>
    <property type="evidence" value="ECO:0007669"/>
    <property type="project" value="TreeGrafter"/>
</dbReference>
<keyword evidence="3 5" id="KW-0238">DNA-binding</keyword>
<dbReference type="CDD" id="cd00383">
    <property type="entry name" value="trans_reg_C"/>
    <property type="match status" value="1"/>
</dbReference>
<evidence type="ECO:0000259" key="7">
    <source>
        <dbReference type="PROSITE" id="PS51755"/>
    </source>
</evidence>
<dbReference type="Proteomes" id="UP000001600">
    <property type="component" value="Chromosome 2"/>
</dbReference>
<dbReference type="STRING" id="311403.Arad_10054"/>
<dbReference type="SUPFAM" id="SSF52172">
    <property type="entry name" value="CheY-like"/>
    <property type="match status" value="1"/>
</dbReference>
<dbReference type="InterPro" id="IPR016032">
    <property type="entry name" value="Sig_transdc_resp-reg_C-effctor"/>
</dbReference>
<dbReference type="GO" id="GO:0000156">
    <property type="term" value="F:phosphorelay response regulator activity"/>
    <property type="evidence" value="ECO:0007669"/>
    <property type="project" value="TreeGrafter"/>
</dbReference>
<dbReference type="eggNOG" id="COG0745">
    <property type="taxonomic scope" value="Bacteria"/>
</dbReference>
<organism evidence="8 9">
    <name type="scientific">Rhizobium rhizogenes (strain K84 / ATCC BAA-868)</name>
    <name type="common">Agrobacterium radiobacter</name>
    <dbReference type="NCBI Taxonomy" id="311403"/>
    <lineage>
        <taxon>Bacteria</taxon>
        <taxon>Pseudomonadati</taxon>
        <taxon>Pseudomonadota</taxon>
        <taxon>Alphaproteobacteria</taxon>
        <taxon>Hyphomicrobiales</taxon>
        <taxon>Rhizobiaceae</taxon>
        <taxon>Rhizobium/Agrobacterium group</taxon>
        <taxon>Rhizobium</taxon>
    </lineage>
</organism>
<dbReference type="PROSITE" id="PS50110">
    <property type="entry name" value="RESPONSE_REGULATORY"/>
    <property type="match status" value="1"/>
</dbReference>
<reference evidence="8 9" key="1">
    <citation type="journal article" date="2009" name="J. Bacteriol.">
        <title>Genome sequences of three Agrobacterium biovars help elucidate the evolution of multichromosome genomes in bacteria.</title>
        <authorList>
            <person name="Slater S.C."/>
            <person name="Goldman B.S."/>
            <person name="Goodner B."/>
            <person name="Setubal J.C."/>
            <person name="Farrand S.K."/>
            <person name="Nester E.W."/>
            <person name="Burr T.J."/>
            <person name="Banta L."/>
            <person name="Dickerman A.W."/>
            <person name="Paulsen I."/>
            <person name="Otten L."/>
            <person name="Suen G."/>
            <person name="Welch R."/>
            <person name="Almeida N.F."/>
            <person name="Arnold F."/>
            <person name="Burton O.T."/>
            <person name="Du Z."/>
            <person name="Ewing A."/>
            <person name="Godsy E."/>
            <person name="Heisel S."/>
            <person name="Houmiel K.L."/>
            <person name="Jhaveri J."/>
            <person name="Lu J."/>
            <person name="Miller N.M."/>
            <person name="Norton S."/>
            <person name="Chen Q."/>
            <person name="Phoolcharoen W."/>
            <person name="Ohlin V."/>
            <person name="Ondrusek D."/>
            <person name="Pride N."/>
            <person name="Stricklin S.L."/>
            <person name="Sun J."/>
            <person name="Wheeler C."/>
            <person name="Wilson L."/>
            <person name="Zhu H."/>
            <person name="Wood D.W."/>
        </authorList>
    </citation>
    <scope>NUCLEOTIDE SEQUENCE [LARGE SCALE GENOMIC DNA]</scope>
    <source>
        <strain evidence="9">K84 / ATCC BAA-868</strain>
    </source>
</reference>
<protein>
    <submittedName>
        <fullName evidence="8">Phosphate regulon transcriptional regulatory protein PhoB</fullName>
    </submittedName>
</protein>
<dbReference type="Gene3D" id="3.40.50.2300">
    <property type="match status" value="1"/>
</dbReference>
<dbReference type="PROSITE" id="PS51755">
    <property type="entry name" value="OMPR_PHOB"/>
    <property type="match status" value="1"/>
</dbReference>
<gene>
    <name evidence="8" type="primary">phoB</name>
    <name evidence="8" type="ordered locus">Arad_10054</name>
</gene>
<sequence>MVLRIGIVEDDEAFCESLNQAFTNEGYTVDAWRDGRLAQVSLTARLPDLLVLNWTMTSTFGIDLLKGMRSAPRSAAIPVIMLATDATENDKLLALSLGADDYLVKPFSMLEIVLRVRNLLRRMKINESQLVLKVSDIVLDRNSYTVLRSNKEIKLGPTEYKILEFLMRNPGTVHTRTDVLTNVWGPHATVDPRVVDVHIGRLRKCISNSENDDIIRTIRGAGYALG</sequence>
<dbReference type="Gene3D" id="1.10.10.10">
    <property type="entry name" value="Winged helix-like DNA-binding domain superfamily/Winged helix DNA-binding domain"/>
    <property type="match status" value="1"/>
</dbReference>
<dbReference type="PANTHER" id="PTHR48111:SF40">
    <property type="entry name" value="PHOSPHATE REGULON TRANSCRIPTIONAL REGULATORY PROTEIN PHOB"/>
    <property type="match status" value="1"/>
</dbReference>
<dbReference type="GO" id="GO:0005829">
    <property type="term" value="C:cytosol"/>
    <property type="evidence" value="ECO:0007669"/>
    <property type="project" value="TreeGrafter"/>
</dbReference>
<dbReference type="InterPro" id="IPR036388">
    <property type="entry name" value="WH-like_DNA-bd_sf"/>
</dbReference>
<evidence type="ECO:0000256" key="3">
    <source>
        <dbReference type="ARBA" id="ARBA00023125"/>
    </source>
</evidence>
<evidence type="ECO:0000259" key="6">
    <source>
        <dbReference type="PROSITE" id="PS50110"/>
    </source>
</evidence>
<proteinExistence type="predicted"/>
<feature type="domain" description="OmpR/PhoB-type" evidence="7">
    <location>
        <begin position="129"/>
        <end position="226"/>
    </location>
</feature>
<accession>B9JNY4</accession>
<dbReference type="Pfam" id="PF00486">
    <property type="entry name" value="Trans_reg_C"/>
    <property type="match status" value="1"/>
</dbReference>
<evidence type="ECO:0000313" key="9">
    <source>
        <dbReference type="Proteomes" id="UP000001600"/>
    </source>
</evidence>
<dbReference type="InterPro" id="IPR001789">
    <property type="entry name" value="Sig_transdc_resp-reg_receiver"/>
</dbReference>
<evidence type="ECO:0000313" key="8">
    <source>
        <dbReference type="EMBL" id="ACM28589.1"/>
    </source>
</evidence>
<dbReference type="InterPro" id="IPR001867">
    <property type="entry name" value="OmpR/PhoB-type_DNA-bd"/>
</dbReference>
<feature type="DNA-binding region" description="OmpR/PhoB-type" evidence="5">
    <location>
        <begin position="129"/>
        <end position="226"/>
    </location>
</feature>
<dbReference type="GO" id="GO:0006355">
    <property type="term" value="P:regulation of DNA-templated transcription"/>
    <property type="evidence" value="ECO:0007669"/>
    <property type="project" value="InterPro"/>
</dbReference>
<dbReference type="Gene3D" id="6.10.250.690">
    <property type="match status" value="1"/>
</dbReference>
<dbReference type="SUPFAM" id="SSF46894">
    <property type="entry name" value="C-terminal effector domain of the bipartite response regulators"/>
    <property type="match status" value="1"/>
</dbReference>
<feature type="domain" description="Response regulatory" evidence="6">
    <location>
        <begin position="4"/>
        <end position="120"/>
    </location>
</feature>
<dbReference type="InterPro" id="IPR011006">
    <property type="entry name" value="CheY-like_superfamily"/>
</dbReference>
<dbReference type="SMART" id="SM00448">
    <property type="entry name" value="REC"/>
    <property type="match status" value="1"/>
</dbReference>
<dbReference type="AlphaFoldDB" id="B9JNY4"/>
<dbReference type="InterPro" id="IPR039420">
    <property type="entry name" value="WalR-like"/>
</dbReference>
<dbReference type="GO" id="GO:0000976">
    <property type="term" value="F:transcription cis-regulatory region binding"/>
    <property type="evidence" value="ECO:0007669"/>
    <property type="project" value="TreeGrafter"/>
</dbReference>
<dbReference type="SMART" id="SM00862">
    <property type="entry name" value="Trans_reg_C"/>
    <property type="match status" value="1"/>
</dbReference>
<dbReference type="Pfam" id="PF00072">
    <property type="entry name" value="Response_reg"/>
    <property type="match status" value="1"/>
</dbReference>
<keyword evidence="2" id="KW-0902">Two-component regulatory system</keyword>
<dbReference type="EMBL" id="CP000629">
    <property type="protein sequence ID" value="ACM28589.1"/>
    <property type="molecule type" value="Genomic_DNA"/>
</dbReference>
<dbReference type="RefSeq" id="WP_012649590.1">
    <property type="nucleotide sequence ID" value="NC_011983.1"/>
</dbReference>
<evidence type="ECO:0000256" key="2">
    <source>
        <dbReference type="ARBA" id="ARBA00023012"/>
    </source>
</evidence>
<evidence type="ECO:0000256" key="1">
    <source>
        <dbReference type="ARBA" id="ARBA00022553"/>
    </source>
</evidence>